<sequence length="316" mass="35257">MDNFNIERPLVSFVVLAYNQERFVKEAVEAALAQTYQPLEIILSDDCSADKTFAMMCDVVEGYKGPHKIILNRNQKNLGLGAHVDRVAAMAKGDYLVLAGGDDVSVPERVNRSMEIIFRNGELGGVFGMYHEFSGTFQDSGNWKPRTFKEDHVVAGGPNQWIRRSKKGRFVVGPGCTAMWNKKLFTDFPPIPEGVMVEDIILGYRALISGMGVGAVSSGMVYYRVHGSNICAGVDRPIFAQRSLFAKAVLVRDVLYLKKKSPELYSEHDWNRILFTAKTMLYRAVVLSRTEHLGKFITRLLLLLGLKSAVSEDAPK</sequence>
<feature type="domain" description="Glycosyltransferase 2-like" evidence="1">
    <location>
        <begin position="12"/>
        <end position="161"/>
    </location>
</feature>
<keyword evidence="3" id="KW-1185">Reference proteome</keyword>
<organism evidence="2 3">
    <name type="scientific">Tichowtungia aerotolerans</name>
    <dbReference type="NCBI Taxonomy" id="2697043"/>
    <lineage>
        <taxon>Bacteria</taxon>
        <taxon>Pseudomonadati</taxon>
        <taxon>Kiritimatiellota</taxon>
        <taxon>Tichowtungiia</taxon>
        <taxon>Tichowtungiales</taxon>
        <taxon>Tichowtungiaceae</taxon>
        <taxon>Tichowtungia</taxon>
    </lineage>
</organism>
<dbReference type="PANTHER" id="PTHR22916:SF3">
    <property type="entry name" value="UDP-GLCNAC:BETAGAL BETA-1,3-N-ACETYLGLUCOSAMINYLTRANSFERASE-LIKE PROTEIN 1"/>
    <property type="match status" value="1"/>
</dbReference>
<proteinExistence type="predicted"/>
<dbReference type="SUPFAM" id="SSF53448">
    <property type="entry name" value="Nucleotide-diphospho-sugar transferases"/>
    <property type="match status" value="1"/>
</dbReference>
<dbReference type="Gene3D" id="3.90.550.10">
    <property type="entry name" value="Spore Coat Polysaccharide Biosynthesis Protein SpsA, Chain A"/>
    <property type="match status" value="1"/>
</dbReference>
<dbReference type="Proteomes" id="UP000464954">
    <property type="component" value="Chromosome"/>
</dbReference>
<reference evidence="2 3" key="1">
    <citation type="submission" date="2020-01" db="EMBL/GenBank/DDBJ databases">
        <title>Ponticoccus aerotolerans gen. nov., sp. nov., an anaerobic bacterium and proposal of Ponticoccusceae fam. nov., Ponticoccusles ord. nov. and Ponticoccuse classis nov. in the phylum Kiritimatiellaeota.</title>
        <authorList>
            <person name="Zhou L.Y."/>
            <person name="Du Z.J."/>
        </authorList>
    </citation>
    <scope>NUCLEOTIDE SEQUENCE [LARGE SCALE GENOMIC DNA]</scope>
    <source>
        <strain evidence="2 3">S-5007</strain>
    </source>
</reference>
<protein>
    <submittedName>
        <fullName evidence="2">Glycosyltransferase</fullName>
    </submittedName>
</protein>
<name>A0A6P1M506_9BACT</name>
<dbReference type="GO" id="GO:0016758">
    <property type="term" value="F:hexosyltransferase activity"/>
    <property type="evidence" value="ECO:0007669"/>
    <property type="project" value="UniProtKB-ARBA"/>
</dbReference>
<dbReference type="AlphaFoldDB" id="A0A6P1M506"/>
<dbReference type="Pfam" id="PF00535">
    <property type="entry name" value="Glycos_transf_2"/>
    <property type="match status" value="1"/>
</dbReference>
<evidence type="ECO:0000313" key="3">
    <source>
        <dbReference type="Proteomes" id="UP000464954"/>
    </source>
</evidence>
<evidence type="ECO:0000313" key="2">
    <source>
        <dbReference type="EMBL" id="QHI68083.1"/>
    </source>
</evidence>
<accession>A0A6P1M506</accession>
<dbReference type="RefSeq" id="WP_160626117.1">
    <property type="nucleotide sequence ID" value="NZ_CP047593.1"/>
</dbReference>
<dbReference type="EMBL" id="CP047593">
    <property type="protein sequence ID" value="QHI68083.1"/>
    <property type="molecule type" value="Genomic_DNA"/>
</dbReference>
<keyword evidence="2" id="KW-0808">Transferase</keyword>
<dbReference type="KEGG" id="taer:GT409_00985"/>
<dbReference type="PANTHER" id="PTHR22916">
    <property type="entry name" value="GLYCOSYLTRANSFERASE"/>
    <property type="match status" value="1"/>
</dbReference>
<gene>
    <name evidence="2" type="ORF">GT409_00985</name>
</gene>
<evidence type="ECO:0000259" key="1">
    <source>
        <dbReference type="Pfam" id="PF00535"/>
    </source>
</evidence>
<dbReference type="InterPro" id="IPR029044">
    <property type="entry name" value="Nucleotide-diphossugar_trans"/>
</dbReference>
<dbReference type="InterPro" id="IPR001173">
    <property type="entry name" value="Glyco_trans_2-like"/>
</dbReference>